<dbReference type="HAMAP" id="MF_00719">
    <property type="entry name" value="CobS"/>
    <property type="match status" value="1"/>
</dbReference>
<evidence type="ECO:0000256" key="4">
    <source>
        <dbReference type="ARBA" id="ARBA00010561"/>
    </source>
</evidence>
<dbReference type="EC" id="2.7.8.26" evidence="5 19"/>
<feature type="transmembrane region" description="Helical" evidence="19">
    <location>
        <begin position="193"/>
        <end position="213"/>
    </location>
</feature>
<name>A0A1I0XYY8_9CLOT</name>
<evidence type="ECO:0000256" key="1">
    <source>
        <dbReference type="ARBA" id="ARBA00001946"/>
    </source>
</evidence>
<evidence type="ECO:0000256" key="14">
    <source>
        <dbReference type="ARBA" id="ARBA00025228"/>
    </source>
</evidence>
<evidence type="ECO:0000256" key="6">
    <source>
        <dbReference type="ARBA" id="ARBA00015850"/>
    </source>
</evidence>
<evidence type="ECO:0000256" key="9">
    <source>
        <dbReference type="ARBA" id="ARBA00022679"/>
    </source>
</evidence>
<dbReference type="OrthoDB" id="9794626at2"/>
<evidence type="ECO:0000256" key="18">
    <source>
        <dbReference type="ARBA" id="ARBA00049504"/>
    </source>
</evidence>
<evidence type="ECO:0000256" key="8">
    <source>
        <dbReference type="ARBA" id="ARBA00022573"/>
    </source>
</evidence>
<evidence type="ECO:0000256" key="11">
    <source>
        <dbReference type="ARBA" id="ARBA00022842"/>
    </source>
</evidence>
<gene>
    <name evidence="19" type="primary">cobS</name>
    <name evidence="20" type="ORF">SAMN04488528_101092</name>
</gene>
<feature type="transmembrane region" description="Helical" evidence="19">
    <location>
        <begin position="85"/>
        <end position="105"/>
    </location>
</feature>
<keyword evidence="13 19" id="KW-0472">Membrane</keyword>
<accession>A0A1I0XYY8</accession>
<evidence type="ECO:0000256" key="2">
    <source>
        <dbReference type="ARBA" id="ARBA00004651"/>
    </source>
</evidence>
<evidence type="ECO:0000256" key="10">
    <source>
        <dbReference type="ARBA" id="ARBA00022692"/>
    </source>
</evidence>
<dbReference type="AlphaFoldDB" id="A0A1I0XYY8"/>
<keyword evidence="11 19" id="KW-0460">Magnesium</keyword>
<comment type="cofactor">
    <cofactor evidence="1 19">
        <name>Mg(2+)</name>
        <dbReference type="ChEBI" id="CHEBI:18420"/>
    </cofactor>
</comment>
<comment type="catalytic activity">
    <reaction evidence="17 19">
        <text>alpha-ribazole + adenosylcob(III)inamide-GDP = adenosylcob(III)alamin + GMP + H(+)</text>
        <dbReference type="Rhea" id="RHEA:16049"/>
        <dbReference type="ChEBI" id="CHEBI:10329"/>
        <dbReference type="ChEBI" id="CHEBI:15378"/>
        <dbReference type="ChEBI" id="CHEBI:18408"/>
        <dbReference type="ChEBI" id="CHEBI:58115"/>
        <dbReference type="ChEBI" id="CHEBI:60487"/>
        <dbReference type="EC" id="2.7.8.26"/>
    </reaction>
</comment>
<comment type="catalytic activity">
    <reaction evidence="18 19">
        <text>alpha-ribazole 5'-phosphate + adenosylcob(III)inamide-GDP = adenosylcob(III)alamin 5'-phosphate + GMP + H(+)</text>
        <dbReference type="Rhea" id="RHEA:23560"/>
        <dbReference type="ChEBI" id="CHEBI:15378"/>
        <dbReference type="ChEBI" id="CHEBI:57918"/>
        <dbReference type="ChEBI" id="CHEBI:58115"/>
        <dbReference type="ChEBI" id="CHEBI:60487"/>
        <dbReference type="ChEBI" id="CHEBI:60493"/>
        <dbReference type="EC" id="2.7.8.26"/>
    </reaction>
</comment>
<evidence type="ECO:0000256" key="19">
    <source>
        <dbReference type="HAMAP-Rule" id="MF_00719"/>
    </source>
</evidence>
<dbReference type="GO" id="GO:0009236">
    <property type="term" value="P:cobalamin biosynthetic process"/>
    <property type="evidence" value="ECO:0007669"/>
    <property type="project" value="UniProtKB-UniRule"/>
</dbReference>
<dbReference type="PANTHER" id="PTHR34148">
    <property type="entry name" value="ADENOSYLCOBINAMIDE-GDP RIBAZOLETRANSFERASE"/>
    <property type="match status" value="1"/>
</dbReference>
<dbReference type="GO" id="GO:0051073">
    <property type="term" value="F:adenosylcobinamide-GDP ribazoletransferase activity"/>
    <property type="evidence" value="ECO:0007669"/>
    <property type="project" value="UniProtKB-UniRule"/>
</dbReference>
<feature type="transmembrane region" description="Helical" evidence="19">
    <location>
        <begin position="219"/>
        <end position="237"/>
    </location>
</feature>
<feature type="transmembrane region" description="Helical" evidence="19">
    <location>
        <begin position="59"/>
        <end position="79"/>
    </location>
</feature>
<evidence type="ECO:0000256" key="13">
    <source>
        <dbReference type="ARBA" id="ARBA00023136"/>
    </source>
</evidence>
<keyword evidence="12 19" id="KW-1133">Transmembrane helix</keyword>
<dbReference type="PANTHER" id="PTHR34148:SF1">
    <property type="entry name" value="ADENOSYLCOBINAMIDE-GDP RIBAZOLETRANSFERASE"/>
    <property type="match status" value="1"/>
</dbReference>
<reference evidence="20 21" key="1">
    <citation type="submission" date="2016-10" db="EMBL/GenBank/DDBJ databases">
        <authorList>
            <person name="de Groot N.N."/>
        </authorList>
    </citation>
    <scope>NUCLEOTIDE SEQUENCE [LARGE SCALE GENOMIC DNA]</scope>
    <source>
        <strain evidence="20 21">DSM 12271</strain>
    </source>
</reference>
<evidence type="ECO:0000256" key="5">
    <source>
        <dbReference type="ARBA" id="ARBA00013200"/>
    </source>
</evidence>
<evidence type="ECO:0000313" key="21">
    <source>
        <dbReference type="Proteomes" id="UP000198619"/>
    </source>
</evidence>
<organism evidence="20 21">
    <name type="scientific">Clostridium frigidicarnis</name>
    <dbReference type="NCBI Taxonomy" id="84698"/>
    <lineage>
        <taxon>Bacteria</taxon>
        <taxon>Bacillati</taxon>
        <taxon>Bacillota</taxon>
        <taxon>Clostridia</taxon>
        <taxon>Eubacteriales</taxon>
        <taxon>Clostridiaceae</taxon>
        <taxon>Clostridium</taxon>
    </lineage>
</organism>
<dbReference type="RefSeq" id="WP_090040511.1">
    <property type="nucleotide sequence ID" value="NZ_FOKI01000010.1"/>
</dbReference>
<keyword evidence="9 19" id="KW-0808">Transferase</keyword>
<keyword evidence="21" id="KW-1185">Reference proteome</keyword>
<proteinExistence type="inferred from homology"/>
<sequence>METIVILQICLLALIFVLGGIRNKKYPFNNFLLILQFITRLPLKISLSCEKENFKSGTLYFPVVGIIIGFIQYLVFIILKPIIPIEIVAIFTVLTGVLVTGGLHIDGLGDTCDGFFAFKGEERIIEIMKDSRVGTFGVLAVIFDMILRISAISVIGEKGLEVSIIAVPCITRAFTILACYIGKPAKPKGTGNLYIANTNLTYLIGAISIGFLVGNLLLGIKPVAILMASALIITIAFNKFSKVRIGGHTGDTIGANNELVEIILFVLCASFLI</sequence>
<dbReference type="GO" id="GO:0005886">
    <property type="term" value="C:plasma membrane"/>
    <property type="evidence" value="ECO:0007669"/>
    <property type="project" value="UniProtKB-SubCell"/>
</dbReference>
<evidence type="ECO:0000313" key="20">
    <source>
        <dbReference type="EMBL" id="SFB06235.1"/>
    </source>
</evidence>
<evidence type="ECO:0000256" key="15">
    <source>
        <dbReference type="ARBA" id="ARBA00032605"/>
    </source>
</evidence>
<dbReference type="UniPathway" id="UPA00148">
    <property type="reaction ID" value="UER00238"/>
</dbReference>
<keyword evidence="8 19" id="KW-0169">Cobalamin biosynthesis</keyword>
<dbReference type="GO" id="GO:0008818">
    <property type="term" value="F:cobalamin 5'-phosphate synthase activity"/>
    <property type="evidence" value="ECO:0007669"/>
    <property type="project" value="UniProtKB-UniRule"/>
</dbReference>
<evidence type="ECO:0000256" key="16">
    <source>
        <dbReference type="ARBA" id="ARBA00032853"/>
    </source>
</evidence>
<evidence type="ECO:0000256" key="3">
    <source>
        <dbReference type="ARBA" id="ARBA00004663"/>
    </source>
</evidence>
<keyword evidence="7 19" id="KW-1003">Cell membrane</keyword>
<evidence type="ECO:0000256" key="7">
    <source>
        <dbReference type="ARBA" id="ARBA00022475"/>
    </source>
</evidence>
<protein>
    <recommendedName>
        <fullName evidence="6 19">Adenosylcobinamide-GDP ribazoletransferase</fullName>
        <ecNumber evidence="5 19">2.7.8.26</ecNumber>
    </recommendedName>
    <alternativeName>
        <fullName evidence="16 19">Cobalamin synthase</fullName>
    </alternativeName>
    <alternativeName>
        <fullName evidence="15 19">Cobalamin-5'-phosphate synthase</fullName>
    </alternativeName>
</protein>
<evidence type="ECO:0000256" key="12">
    <source>
        <dbReference type="ARBA" id="ARBA00022989"/>
    </source>
</evidence>
<dbReference type="EMBL" id="FOKI01000010">
    <property type="protein sequence ID" value="SFB06235.1"/>
    <property type="molecule type" value="Genomic_DNA"/>
</dbReference>
<dbReference type="STRING" id="84698.SAMN04488528_101092"/>
<comment type="function">
    <text evidence="14 19">Joins adenosylcobinamide-GDP and alpha-ribazole to generate adenosylcobalamin (Ado-cobalamin). Also synthesizes adenosylcobalamin 5'-phosphate from adenosylcobinamide-GDP and alpha-ribazole 5'-phosphate.</text>
</comment>
<feature type="transmembrane region" description="Helical" evidence="19">
    <location>
        <begin position="133"/>
        <end position="156"/>
    </location>
</feature>
<dbReference type="NCBIfam" id="TIGR00317">
    <property type="entry name" value="cobS"/>
    <property type="match status" value="1"/>
</dbReference>
<dbReference type="Proteomes" id="UP000198619">
    <property type="component" value="Unassembled WGS sequence"/>
</dbReference>
<keyword evidence="10 19" id="KW-0812">Transmembrane</keyword>
<feature type="transmembrane region" description="Helical" evidence="19">
    <location>
        <begin position="162"/>
        <end position="181"/>
    </location>
</feature>
<comment type="subcellular location">
    <subcellularLocation>
        <location evidence="2 19">Cell membrane</location>
        <topology evidence="2 19">Multi-pass membrane protein</topology>
    </subcellularLocation>
</comment>
<comment type="pathway">
    <text evidence="3 19">Cofactor biosynthesis; adenosylcobalamin biosynthesis; adenosylcobalamin from cob(II)yrinate a,c-diamide: step 7/7.</text>
</comment>
<evidence type="ECO:0000256" key="17">
    <source>
        <dbReference type="ARBA" id="ARBA00048623"/>
    </source>
</evidence>
<dbReference type="Pfam" id="PF02654">
    <property type="entry name" value="CobS"/>
    <property type="match status" value="1"/>
</dbReference>
<comment type="similarity">
    <text evidence="4 19">Belongs to the CobS family.</text>
</comment>
<dbReference type="InterPro" id="IPR003805">
    <property type="entry name" value="CobS"/>
</dbReference>